<name>A0A1I0QKQ9_9BACT</name>
<dbReference type="InterPro" id="IPR015421">
    <property type="entry name" value="PyrdxlP-dep_Trfase_major"/>
</dbReference>
<accession>A0A1I0QKQ9</accession>
<keyword evidence="3" id="KW-0663">Pyridoxal phosphate</keyword>
<dbReference type="InterPro" id="IPR001597">
    <property type="entry name" value="ArAA_b-elim_lyase/Thr_aldolase"/>
</dbReference>
<dbReference type="Gene3D" id="3.40.640.10">
    <property type="entry name" value="Type I PLP-dependent aspartate aminotransferase-like (Major domain)"/>
    <property type="match status" value="1"/>
</dbReference>
<dbReference type="GO" id="GO:0016829">
    <property type="term" value="F:lyase activity"/>
    <property type="evidence" value="ECO:0007669"/>
    <property type="project" value="InterPro"/>
</dbReference>
<gene>
    <name evidence="5" type="ORF">SAMN04487850_2504</name>
</gene>
<dbReference type="PANTHER" id="PTHR48097:SF5">
    <property type="entry name" value="LOW SPECIFICITY L-THREONINE ALDOLASE"/>
    <property type="match status" value="1"/>
</dbReference>
<dbReference type="Proteomes" id="UP000199373">
    <property type="component" value="Unassembled WGS sequence"/>
</dbReference>
<sequence>MISFECDYNNGAHEKVLENLIKNNGAKPTPYGFDTFCERAKNRIREACGMPDAQIFFLTGGTQTNATTIDSMLYQYEGVICVGTGHINVHEAGAVEFTEHKIITLPDTQGKMEAKVLDKYLDDYMHDGNKDHAVHPGLVYITFPTEFGTLYSARELNDIYQVCQHYEIPLYIDGARLGYGLAAEGNDITLPYLARHCDVFYIGGTKIGALCGEAVVFTHQNAHKHFFSIQKQHGAVIAKGALIGLQFEALFSPLSEQSDEILYFKLSAHAIRMAMRMKDIFIRNGYEFYVDSPTNQQFVIIDNEQVDRLSCKMLFTHFGQADKHHTICRFVTSWATTEEEINELEKILESEK</sequence>
<comment type="cofactor">
    <cofactor evidence="1">
        <name>pyridoxal 5'-phosphate</name>
        <dbReference type="ChEBI" id="CHEBI:597326"/>
    </cofactor>
</comment>
<dbReference type="AlphaFoldDB" id="A0A1I0QKQ9"/>
<evidence type="ECO:0000313" key="6">
    <source>
        <dbReference type="Proteomes" id="UP000199373"/>
    </source>
</evidence>
<proteinExistence type="inferred from homology"/>
<dbReference type="GO" id="GO:0006520">
    <property type="term" value="P:amino acid metabolic process"/>
    <property type="evidence" value="ECO:0007669"/>
    <property type="project" value="InterPro"/>
</dbReference>
<feature type="domain" description="Aromatic amino acid beta-eliminating lyase/threonine aldolase" evidence="4">
    <location>
        <begin position="31"/>
        <end position="235"/>
    </location>
</feature>
<dbReference type="Gene3D" id="3.90.1150.10">
    <property type="entry name" value="Aspartate Aminotransferase, domain 1"/>
    <property type="match status" value="1"/>
</dbReference>
<evidence type="ECO:0000256" key="3">
    <source>
        <dbReference type="ARBA" id="ARBA00022898"/>
    </source>
</evidence>
<keyword evidence="6" id="KW-1185">Reference proteome</keyword>
<organism evidence="5 6">
    <name type="scientific">Prevotella aff. ruminicola Tc2-24</name>
    <dbReference type="NCBI Taxonomy" id="81582"/>
    <lineage>
        <taxon>Bacteria</taxon>
        <taxon>Pseudomonadati</taxon>
        <taxon>Bacteroidota</taxon>
        <taxon>Bacteroidia</taxon>
        <taxon>Bacteroidales</taxon>
        <taxon>Prevotellaceae</taxon>
        <taxon>Prevotella</taxon>
    </lineage>
</organism>
<comment type="similarity">
    <text evidence="2">Belongs to the threonine aldolase family.</text>
</comment>
<dbReference type="PANTHER" id="PTHR48097">
    <property type="entry name" value="L-THREONINE ALDOLASE-RELATED"/>
    <property type="match status" value="1"/>
</dbReference>
<evidence type="ECO:0000256" key="2">
    <source>
        <dbReference type="ARBA" id="ARBA00006966"/>
    </source>
</evidence>
<evidence type="ECO:0000259" key="4">
    <source>
        <dbReference type="Pfam" id="PF01212"/>
    </source>
</evidence>
<dbReference type="EMBL" id="FOIQ01000007">
    <property type="protein sequence ID" value="SEW27659.1"/>
    <property type="molecule type" value="Genomic_DNA"/>
</dbReference>
<dbReference type="InterPro" id="IPR015424">
    <property type="entry name" value="PyrdxlP-dep_Trfase"/>
</dbReference>
<evidence type="ECO:0000313" key="5">
    <source>
        <dbReference type="EMBL" id="SEW27659.1"/>
    </source>
</evidence>
<reference evidence="5 6" key="1">
    <citation type="submission" date="2016-10" db="EMBL/GenBank/DDBJ databases">
        <authorList>
            <person name="de Groot N.N."/>
        </authorList>
    </citation>
    <scope>NUCLEOTIDE SEQUENCE [LARGE SCALE GENOMIC DNA]</scope>
    <source>
        <strain evidence="5 6">TC2-24</strain>
    </source>
</reference>
<protein>
    <submittedName>
        <fullName evidence="5">L-threonine aldolase</fullName>
    </submittedName>
</protein>
<dbReference type="SUPFAM" id="SSF53383">
    <property type="entry name" value="PLP-dependent transferases"/>
    <property type="match status" value="1"/>
</dbReference>
<evidence type="ECO:0000256" key="1">
    <source>
        <dbReference type="ARBA" id="ARBA00001933"/>
    </source>
</evidence>
<dbReference type="Pfam" id="PF01212">
    <property type="entry name" value="Beta_elim_lyase"/>
    <property type="match status" value="1"/>
</dbReference>
<dbReference type="InterPro" id="IPR015422">
    <property type="entry name" value="PyrdxlP-dep_Trfase_small"/>
</dbReference>
<dbReference type="RefSeq" id="WP_091917081.1">
    <property type="nucleotide sequence ID" value="NZ_FOIQ01000007.1"/>
</dbReference>